<accession>A0A9P6NJG6</accession>
<sequence length="179" mass="21056">LSADFIHRTHKCFAHSSTQAPIEFLSQFFPDYHHNKLSQLWYFTYHSLNTAFLDTSSLFFKWGIPQSNQPNDALSISEVTLLPLVQYCFVCDPNKHHKLHSKEQVYGYLYNMDSIKSVQYLNYNFCSNQPCGSSFQPTYYTRVGLHLYYTIAEGQSEVLFQVSTHYFMTHVMAHQHNMW</sequence>
<name>A0A9P6NJG6_9BASI</name>
<proteinExistence type="predicted"/>
<gene>
    <name evidence="2" type="ORF">CROQUDRAFT_43294</name>
</gene>
<dbReference type="InterPro" id="IPR041539">
    <property type="entry name" value="CxC5"/>
</dbReference>
<evidence type="ECO:0000259" key="1">
    <source>
        <dbReference type="Pfam" id="PF18718"/>
    </source>
</evidence>
<keyword evidence="3" id="KW-1185">Reference proteome</keyword>
<comment type="caution">
    <text evidence="2">The sequence shown here is derived from an EMBL/GenBank/DDBJ whole genome shotgun (WGS) entry which is preliminary data.</text>
</comment>
<feature type="domain" description="CxC5 like cysteine cluster associated with KDZ" evidence="1">
    <location>
        <begin position="76"/>
        <end position="175"/>
    </location>
</feature>
<dbReference type="OrthoDB" id="2801071at2759"/>
<protein>
    <recommendedName>
        <fullName evidence="1">CxC5 like cysteine cluster associated with KDZ domain-containing protein</fullName>
    </recommendedName>
</protein>
<dbReference type="EMBL" id="MU167251">
    <property type="protein sequence ID" value="KAG0147118.1"/>
    <property type="molecule type" value="Genomic_DNA"/>
</dbReference>
<dbReference type="Pfam" id="PF18718">
    <property type="entry name" value="CxC5"/>
    <property type="match status" value="1"/>
</dbReference>
<dbReference type="Proteomes" id="UP000886653">
    <property type="component" value="Unassembled WGS sequence"/>
</dbReference>
<organism evidence="2 3">
    <name type="scientific">Cronartium quercuum f. sp. fusiforme G11</name>
    <dbReference type="NCBI Taxonomy" id="708437"/>
    <lineage>
        <taxon>Eukaryota</taxon>
        <taxon>Fungi</taxon>
        <taxon>Dikarya</taxon>
        <taxon>Basidiomycota</taxon>
        <taxon>Pucciniomycotina</taxon>
        <taxon>Pucciniomycetes</taxon>
        <taxon>Pucciniales</taxon>
        <taxon>Coleosporiaceae</taxon>
        <taxon>Cronartium</taxon>
    </lineage>
</organism>
<reference evidence="2" key="1">
    <citation type="submission" date="2013-11" db="EMBL/GenBank/DDBJ databases">
        <title>Genome sequence of the fusiform rust pathogen reveals effectors for host alternation and coevolution with pine.</title>
        <authorList>
            <consortium name="DOE Joint Genome Institute"/>
            <person name="Smith K."/>
            <person name="Pendleton A."/>
            <person name="Kubisiak T."/>
            <person name="Anderson C."/>
            <person name="Salamov A."/>
            <person name="Aerts A."/>
            <person name="Riley R."/>
            <person name="Clum A."/>
            <person name="Lindquist E."/>
            <person name="Ence D."/>
            <person name="Campbell M."/>
            <person name="Kronenberg Z."/>
            <person name="Feau N."/>
            <person name="Dhillon B."/>
            <person name="Hamelin R."/>
            <person name="Burleigh J."/>
            <person name="Smith J."/>
            <person name="Yandell M."/>
            <person name="Nelson C."/>
            <person name="Grigoriev I."/>
            <person name="Davis J."/>
        </authorList>
    </citation>
    <scope>NUCLEOTIDE SEQUENCE</scope>
    <source>
        <strain evidence="2">G11</strain>
    </source>
</reference>
<evidence type="ECO:0000313" key="3">
    <source>
        <dbReference type="Proteomes" id="UP000886653"/>
    </source>
</evidence>
<evidence type="ECO:0000313" key="2">
    <source>
        <dbReference type="EMBL" id="KAG0147118.1"/>
    </source>
</evidence>
<feature type="non-terminal residue" evidence="2">
    <location>
        <position position="1"/>
    </location>
</feature>
<dbReference type="AlphaFoldDB" id="A0A9P6NJG6"/>